<dbReference type="AlphaFoldDB" id="A0A7N6FLV8"/>
<dbReference type="OrthoDB" id="8891580at2759"/>
<dbReference type="Proteomes" id="UP000265040">
    <property type="component" value="Chromosome 2"/>
</dbReference>
<dbReference type="PROSITE" id="PS50209">
    <property type="entry name" value="CARD"/>
    <property type="match status" value="1"/>
</dbReference>
<reference evidence="2" key="2">
    <citation type="submission" date="2025-08" db="UniProtKB">
        <authorList>
            <consortium name="Ensembl"/>
        </authorList>
    </citation>
    <scope>IDENTIFICATION</scope>
</reference>
<dbReference type="GeneTree" id="ENSGT01030000235613"/>
<evidence type="ECO:0000313" key="2">
    <source>
        <dbReference type="Ensembl" id="ENSATEP00000071029.1"/>
    </source>
</evidence>
<feature type="domain" description="CARD" evidence="1">
    <location>
        <begin position="17"/>
        <end position="67"/>
    </location>
</feature>
<evidence type="ECO:0000259" key="1">
    <source>
        <dbReference type="PROSITE" id="PS50209"/>
    </source>
</evidence>
<dbReference type="InterPro" id="IPR011029">
    <property type="entry name" value="DEATH-like_dom_sf"/>
</dbReference>
<dbReference type="InterPro" id="IPR001315">
    <property type="entry name" value="CARD"/>
</dbReference>
<reference evidence="2" key="1">
    <citation type="submission" date="2021-04" db="EMBL/GenBank/DDBJ databases">
        <authorList>
            <consortium name="Wellcome Sanger Institute Data Sharing"/>
        </authorList>
    </citation>
    <scope>NUCLEOTIDE SEQUENCE [LARGE SCALE GENOMIC DNA]</scope>
</reference>
<protein>
    <recommendedName>
        <fullName evidence="1">CARD domain-containing protein</fullName>
    </recommendedName>
</protein>
<dbReference type="Pfam" id="PF00619">
    <property type="entry name" value="CARD"/>
    <property type="match status" value="1"/>
</dbReference>
<dbReference type="InParanoid" id="A0A7N6FLV8"/>
<name>A0A7N6FLV8_ANATE</name>
<evidence type="ECO:0000313" key="3">
    <source>
        <dbReference type="Proteomes" id="UP000265040"/>
    </source>
</evidence>
<reference evidence="2" key="3">
    <citation type="submission" date="2025-09" db="UniProtKB">
        <authorList>
            <consortium name="Ensembl"/>
        </authorList>
    </citation>
    <scope>IDENTIFICATION</scope>
</reference>
<accession>A0A7N6FLV8</accession>
<organism evidence="2 3">
    <name type="scientific">Anabas testudineus</name>
    <name type="common">Climbing perch</name>
    <name type="synonym">Anthias testudineus</name>
    <dbReference type="NCBI Taxonomy" id="64144"/>
    <lineage>
        <taxon>Eukaryota</taxon>
        <taxon>Metazoa</taxon>
        <taxon>Chordata</taxon>
        <taxon>Craniata</taxon>
        <taxon>Vertebrata</taxon>
        <taxon>Euteleostomi</taxon>
        <taxon>Actinopterygii</taxon>
        <taxon>Neopterygii</taxon>
        <taxon>Teleostei</taxon>
        <taxon>Neoteleostei</taxon>
        <taxon>Acanthomorphata</taxon>
        <taxon>Anabantaria</taxon>
        <taxon>Anabantiformes</taxon>
        <taxon>Anabantoidei</taxon>
        <taxon>Anabantidae</taxon>
        <taxon>Anabas</taxon>
    </lineage>
</organism>
<sequence length="88" mass="10146">MFQLRLSIETKEVTVTVRDQTETDTRAEKARVLIDTVRRKGSEAISALLTALCEVDPCLSKKLNLNQRQSRPVWTRSRSLWSDLCRLL</sequence>
<proteinExistence type="predicted"/>
<keyword evidence="3" id="KW-1185">Reference proteome</keyword>
<dbReference type="Ensembl" id="ENSATET00000058176.1">
    <property type="protein sequence ID" value="ENSATEP00000071029.1"/>
    <property type="gene ID" value="ENSATEG00000029021.1"/>
</dbReference>
<dbReference type="GO" id="GO:0042981">
    <property type="term" value="P:regulation of apoptotic process"/>
    <property type="evidence" value="ECO:0007669"/>
    <property type="project" value="InterPro"/>
</dbReference>
<dbReference type="Gene3D" id="1.10.533.10">
    <property type="entry name" value="Death Domain, Fas"/>
    <property type="match status" value="1"/>
</dbReference>
<dbReference type="SUPFAM" id="SSF47986">
    <property type="entry name" value="DEATH domain"/>
    <property type="match status" value="1"/>
</dbReference>